<accession>A0A8X6XW51</accession>
<dbReference type="AlphaFoldDB" id="A0A8X6XW51"/>
<evidence type="ECO:0000313" key="2">
    <source>
        <dbReference type="EMBL" id="GFY60684.1"/>
    </source>
</evidence>
<feature type="compositionally biased region" description="Polar residues" evidence="1">
    <location>
        <begin position="37"/>
        <end position="59"/>
    </location>
</feature>
<dbReference type="OrthoDB" id="6412867at2759"/>
<sequence>MRENPRSSRASRTGPPGLTVCPARGPAGTRTHRAGPTMSNTVPTTALNQSSAAPRSPTSGKPDESGTLYRRLSCLPCSDVRPWIAP</sequence>
<reference evidence="2" key="1">
    <citation type="submission" date="2020-08" db="EMBL/GenBank/DDBJ databases">
        <title>Multicomponent nature underlies the extraordinary mechanical properties of spider dragline silk.</title>
        <authorList>
            <person name="Kono N."/>
            <person name="Nakamura H."/>
            <person name="Mori M."/>
            <person name="Yoshida Y."/>
            <person name="Ohtoshi R."/>
            <person name="Malay A.D."/>
            <person name="Moran D.A.P."/>
            <person name="Tomita M."/>
            <person name="Numata K."/>
            <person name="Arakawa K."/>
        </authorList>
    </citation>
    <scope>NUCLEOTIDE SEQUENCE</scope>
</reference>
<dbReference type="EMBL" id="BMAV01013252">
    <property type="protein sequence ID" value="GFY60684.1"/>
    <property type="molecule type" value="Genomic_DNA"/>
</dbReference>
<proteinExistence type="predicted"/>
<evidence type="ECO:0000256" key="1">
    <source>
        <dbReference type="SAM" id="MobiDB-lite"/>
    </source>
</evidence>
<dbReference type="Proteomes" id="UP000886998">
    <property type="component" value="Unassembled WGS sequence"/>
</dbReference>
<gene>
    <name evidence="2" type="ORF">TNIN_296521</name>
</gene>
<organism evidence="2 3">
    <name type="scientific">Trichonephila inaurata madagascariensis</name>
    <dbReference type="NCBI Taxonomy" id="2747483"/>
    <lineage>
        <taxon>Eukaryota</taxon>
        <taxon>Metazoa</taxon>
        <taxon>Ecdysozoa</taxon>
        <taxon>Arthropoda</taxon>
        <taxon>Chelicerata</taxon>
        <taxon>Arachnida</taxon>
        <taxon>Araneae</taxon>
        <taxon>Araneomorphae</taxon>
        <taxon>Entelegynae</taxon>
        <taxon>Araneoidea</taxon>
        <taxon>Nephilidae</taxon>
        <taxon>Trichonephila</taxon>
        <taxon>Trichonephila inaurata</taxon>
    </lineage>
</organism>
<evidence type="ECO:0000313" key="3">
    <source>
        <dbReference type="Proteomes" id="UP000886998"/>
    </source>
</evidence>
<protein>
    <submittedName>
        <fullName evidence="2">Uncharacterized protein</fullName>
    </submittedName>
</protein>
<keyword evidence="3" id="KW-1185">Reference proteome</keyword>
<name>A0A8X6XW51_9ARAC</name>
<comment type="caution">
    <text evidence="2">The sequence shown here is derived from an EMBL/GenBank/DDBJ whole genome shotgun (WGS) entry which is preliminary data.</text>
</comment>
<feature type="region of interest" description="Disordered" evidence="1">
    <location>
        <begin position="1"/>
        <end position="68"/>
    </location>
</feature>